<name>A0A8A4TY06_SULCO</name>
<evidence type="ECO:0000313" key="2">
    <source>
        <dbReference type="EMBL" id="QTD54380.1"/>
    </source>
</evidence>
<reference evidence="2" key="1">
    <citation type="submission" date="2021-03" db="EMBL/GenBank/DDBJ databases">
        <title>Acanthopleuribacteraceae sp. M133.</title>
        <authorList>
            <person name="Wang G."/>
        </authorList>
    </citation>
    <scope>NUCLEOTIDE SEQUENCE</scope>
    <source>
        <strain evidence="2">M133</strain>
    </source>
</reference>
<dbReference type="PRINTS" id="PR01590">
    <property type="entry name" value="HTHFIS"/>
</dbReference>
<accession>A0A8A4TY06</accession>
<organism evidence="2 3">
    <name type="scientific">Sulfidibacter corallicola</name>
    <dbReference type="NCBI Taxonomy" id="2818388"/>
    <lineage>
        <taxon>Bacteria</taxon>
        <taxon>Pseudomonadati</taxon>
        <taxon>Acidobacteriota</taxon>
        <taxon>Holophagae</taxon>
        <taxon>Acanthopleuribacterales</taxon>
        <taxon>Acanthopleuribacteraceae</taxon>
        <taxon>Sulfidibacter</taxon>
    </lineage>
</organism>
<dbReference type="InterPro" id="IPR002197">
    <property type="entry name" value="HTH_Fis"/>
</dbReference>
<gene>
    <name evidence="2" type="ORF">J3U87_04515</name>
</gene>
<feature type="domain" description="DNA binding HTH" evidence="1">
    <location>
        <begin position="53"/>
        <end position="92"/>
    </location>
</feature>
<proteinExistence type="predicted"/>
<sequence>MKVGARDFLTKPVSMERLTEVLLGSPEEGPPAKTLEPLEDRDIDDLAVRTSLARNEHEYIEYVLNRCNGNISKAADWLGIHRQSLQRKLKKFPPRR</sequence>
<evidence type="ECO:0000313" key="3">
    <source>
        <dbReference type="Proteomes" id="UP000663929"/>
    </source>
</evidence>
<dbReference type="KEGG" id="scor:J3U87_04515"/>
<dbReference type="EMBL" id="CP071793">
    <property type="protein sequence ID" value="QTD54380.1"/>
    <property type="molecule type" value="Genomic_DNA"/>
</dbReference>
<dbReference type="Proteomes" id="UP000663929">
    <property type="component" value="Chromosome"/>
</dbReference>
<protein>
    <recommendedName>
        <fullName evidence="1">DNA binding HTH domain-containing protein</fullName>
    </recommendedName>
</protein>
<dbReference type="GO" id="GO:0043565">
    <property type="term" value="F:sequence-specific DNA binding"/>
    <property type="evidence" value="ECO:0007669"/>
    <property type="project" value="InterPro"/>
</dbReference>
<evidence type="ECO:0000259" key="1">
    <source>
        <dbReference type="Pfam" id="PF02954"/>
    </source>
</evidence>
<keyword evidence="3" id="KW-1185">Reference proteome</keyword>
<dbReference type="SUPFAM" id="SSF46689">
    <property type="entry name" value="Homeodomain-like"/>
    <property type="match status" value="1"/>
</dbReference>
<dbReference type="Gene3D" id="1.10.10.60">
    <property type="entry name" value="Homeodomain-like"/>
    <property type="match status" value="1"/>
</dbReference>
<dbReference type="AlphaFoldDB" id="A0A8A4TY06"/>
<dbReference type="InterPro" id="IPR009057">
    <property type="entry name" value="Homeodomain-like_sf"/>
</dbReference>
<dbReference type="Pfam" id="PF02954">
    <property type="entry name" value="HTH_8"/>
    <property type="match status" value="1"/>
</dbReference>